<protein>
    <submittedName>
        <fullName evidence="1">Uncharacterized protein</fullName>
    </submittedName>
</protein>
<dbReference type="EMBL" id="JYDU01000100">
    <property type="protein sequence ID" value="KRX92898.1"/>
    <property type="molecule type" value="Genomic_DNA"/>
</dbReference>
<sequence>MQQLYLEEQVKVTEYRTKLEHRLRAPKRSQQNLLPADHLSMFSFSAFMLNEAPADGVPQLSWLSERLLVLGLRVAVPV</sequence>
<proteinExistence type="predicted"/>
<comment type="caution">
    <text evidence="1">The sequence shown here is derived from an EMBL/GenBank/DDBJ whole genome shotgun (WGS) entry which is preliminary data.</text>
</comment>
<gene>
    <name evidence="1" type="ORF">T4E_8826</name>
</gene>
<dbReference type="Proteomes" id="UP000054815">
    <property type="component" value="Unassembled WGS sequence"/>
</dbReference>
<dbReference type="AlphaFoldDB" id="A0A0V0XYP5"/>
<organism evidence="1 2">
    <name type="scientific">Trichinella pseudospiralis</name>
    <name type="common">Parasitic roundworm</name>
    <dbReference type="NCBI Taxonomy" id="6337"/>
    <lineage>
        <taxon>Eukaryota</taxon>
        <taxon>Metazoa</taxon>
        <taxon>Ecdysozoa</taxon>
        <taxon>Nematoda</taxon>
        <taxon>Enoplea</taxon>
        <taxon>Dorylaimia</taxon>
        <taxon>Trichinellida</taxon>
        <taxon>Trichinellidae</taxon>
        <taxon>Trichinella</taxon>
    </lineage>
</organism>
<accession>A0A0V0XYP5</accession>
<reference evidence="1 2" key="1">
    <citation type="submission" date="2015-01" db="EMBL/GenBank/DDBJ databases">
        <title>Evolution of Trichinella species and genotypes.</title>
        <authorList>
            <person name="Korhonen P.K."/>
            <person name="Edoardo P."/>
            <person name="Giuseppe L.R."/>
            <person name="Gasser R.B."/>
        </authorList>
    </citation>
    <scope>NUCLEOTIDE SEQUENCE [LARGE SCALE GENOMIC DNA]</scope>
    <source>
        <strain evidence="1">ISS141</strain>
    </source>
</reference>
<name>A0A0V0XYP5_TRIPS</name>
<evidence type="ECO:0000313" key="1">
    <source>
        <dbReference type="EMBL" id="KRX92898.1"/>
    </source>
</evidence>
<evidence type="ECO:0000313" key="2">
    <source>
        <dbReference type="Proteomes" id="UP000054815"/>
    </source>
</evidence>